<dbReference type="InterPro" id="IPR007799">
    <property type="entry name" value="Baculo_p47"/>
</dbReference>
<dbReference type="Pfam" id="PF05112">
    <property type="entry name" value="Baculo_p47"/>
    <property type="match status" value="1"/>
</dbReference>
<protein>
    <submittedName>
        <fullName evidence="1">p47</fullName>
    </submittedName>
</protein>
<proteinExistence type="predicted"/>
<sequence>MISSGLNSVDPCRHVKSYASAELKLRHDVIGLTSIDPCRHVKSYAPAELEFGRDVIGLNPIDPCRHVKSYASAELSLGVMSSGLNSIAPCRHVKSYASAELEFGHDLIGLNSVNPCRHVKSYASAELEFGHDVIGLNSVNPCRRVKFYASAELEFGHDVIGLNPIDPGVRRARANPIPASASAEARCLSRAGPVQSEMFARYHRTRSQSLPQCCKYLADPLTKYLLYARNVPAHLPAHTVEETIEVDDEGFLRVCRTTVVFDLAHLETSTPEDIEHYVDATRRLSAHDSRLLKLVARDRWYKGDFERLRRVLTQRDVSALIAFACNVLWERGYENHYTLGQQLSIRITTKLIQSGLDFKHQRDKETASVDSRGWADEQLEKIIASLPSISSVIKRHRSSHKFVVLELLPQRAADIKASLGEHFAVVENKRVDNLCALRVDHDKNSLQYLNKLNHLICNKVVNVVFVTDVDFYLKRDRYLFYLYNSLKFYYYCLCNKFVFEQADHEIIFLLNLIVSLEWHNGGHLNSFTLEKSPLYNPLELSTRRLNSIKRAANESRTLHNDNEIKIDFIKGKRMKTGSHYGHRIVSI</sequence>
<name>A0A1D8QMZ4_NPVLD</name>
<accession>A0A1D8QMZ4</accession>
<dbReference type="EMBL" id="KX618634">
    <property type="protein sequence ID" value="AOW42758.1"/>
    <property type="molecule type" value="Genomic_DNA"/>
</dbReference>
<organism evidence="1">
    <name type="scientific">Lymantria dispar multicapsid nuclear polyhedrosis virus</name>
    <name type="common">LdMNPV</name>
    <dbReference type="NCBI Taxonomy" id="10449"/>
    <lineage>
        <taxon>Viruses</taxon>
        <taxon>Viruses incertae sedis</taxon>
        <taxon>Naldaviricetes</taxon>
        <taxon>Lefavirales</taxon>
        <taxon>Baculoviridae</taxon>
        <taxon>Alphabaculovirus</taxon>
        <taxon>Alphabaculovirus lydisparis</taxon>
    </lineage>
</organism>
<organismHost>
    <name type="scientific">Lepidoptera</name>
    <name type="common">moths &amp; butterflies</name>
    <dbReference type="NCBI Taxonomy" id="7088"/>
</organismHost>
<reference evidence="1" key="1">
    <citation type="submission" date="2016-07" db="EMBL/GenBank/DDBJ databases">
        <title>Complete genome of LdMNPV (Lymantria dispar nucleopolyhedrovirus) isolated in south-western Poland.</title>
        <authorList>
            <person name="Krejmer-Rabalska M."/>
            <person name="Rabalski L."/>
            <person name="Skrzecz I."/>
            <person name="Szewczyk B."/>
        </authorList>
    </citation>
    <scope>NUCLEOTIDE SEQUENCE</scope>
    <source>
        <strain evidence="1">RR01</strain>
    </source>
</reference>
<dbReference type="GO" id="GO:0046782">
    <property type="term" value="P:regulation of viral transcription"/>
    <property type="evidence" value="ECO:0007669"/>
    <property type="project" value="InterPro"/>
</dbReference>
<gene>
    <name evidence="1" type="primary">p47</name>
</gene>
<evidence type="ECO:0000313" key="1">
    <source>
        <dbReference type="EMBL" id="AOW42758.1"/>
    </source>
</evidence>